<protein>
    <submittedName>
        <fullName evidence="1">Uncharacterized protein</fullName>
    </submittedName>
</protein>
<dbReference type="RefSeq" id="WP_307486306.1">
    <property type="nucleotide sequence ID" value="NZ_JAUSUF010000006.1"/>
</dbReference>
<evidence type="ECO:0000313" key="2">
    <source>
        <dbReference type="Proteomes" id="UP001228504"/>
    </source>
</evidence>
<name>A0ABT9UUL2_9FIRM</name>
<dbReference type="EMBL" id="JAUSUF010000006">
    <property type="protein sequence ID" value="MDQ0150021.1"/>
    <property type="molecule type" value="Genomic_DNA"/>
</dbReference>
<proteinExistence type="predicted"/>
<sequence>MDINKLKNNKLHKELTIKECEDLIKKYSIDLMKKELEYDVTLDAYNEDNKKELDKFLTKELDFKMDKDGKDILYKYEDDILGKLSIEITADGFIKIKYNEKEGEFKYIINGINNNFEPIDLFVKNITFFDDNLDNYKLEFKNLKPNTMEEWNNKLKYVKEIYTHNVREYDRLKYIDVKDKFELVIEDTSNNKKFNYKNLKDFIKDKIEAM</sequence>
<dbReference type="Proteomes" id="UP001228504">
    <property type="component" value="Unassembled WGS sequence"/>
</dbReference>
<reference evidence="1 2" key="1">
    <citation type="submission" date="2023-07" db="EMBL/GenBank/DDBJ databases">
        <title>Genomic Encyclopedia of Type Strains, Phase IV (KMG-IV): sequencing the most valuable type-strain genomes for metagenomic binning, comparative biology and taxonomic classification.</title>
        <authorList>
            <person name="Goeker M."/>
        </authorList>
    </citation>
    <scope>NUCLEOTIDE SEQUENCE [LARGE SCALE GENOMIC DNA]</scope>
    <source>
        <strain evidence="1 2">DSM 20694</strain>
    </source>
</reference>
<organism evidence="1 2">
    <name type="scientific">Eubacterium multiforme</name>
    <dbReference type="NCBI Taxonomy" id="83339"/>
    <lineage>
        <taxon>Bacteria</taxon>
        <taxon>Bacillati</taxon>
        <taxon>Bacillota</taxon>
        <taxon>Clostridia</taxon>
        <taxon>Eubacteriales</taxon>
        <taxon>Eubacteriaceae</taxon>
        <taxon>Eubacterium</taxon>
    </lineage>
</organism>
<evidence type="ECO:0000313" key="1">
    <source>
        <dbReference type="EMBL" id="MDQ0150021.1"/>
    </source>
</evidence>
<gene>
    <name evidence="1" type="ORF">J2S18_001957</name>
</gene>
<accession>A0ABT9UUL2</accession>
<comment type="caution">
    <text evidence="1">The sequence shown here is derived from an EMBL/GenBank/DDBJ whole genome shotgun (WGS) entry which is preliminary data.</text>
</comment>
<keyword evidence="2" id="KW-1185">Reference proteome</keyword>